<keyword evidence="1" id="KW-0433">Leucine-rich repeat</keyword>
<dbReference type="PANTHER" id="PTHR24369:SF210">
    <property type="entry name" value="CHAOPTIN-RELATED"/>
    <property type="match status" value="1"/>
</dbReference>
<dbReference type="Gene3D" id="3.80.10.10">
    <property type="entry name" value="Ribonuclease Inhibitor"/>
    <property type="match status" value="2"/>
</dbReference>
<dbReference type="Proteomes" id="UP000596742">
    <property type="component" value="Unassembled WGS sequence"/>
</dbReference>
<dbReference type="InterPro" id="IPR001611">
    <property type="entry name" value="Leu-rich_rpt"/>
</dbReference>
<evidence type="ECO:0000313" key="8">
    <source>
        <dbReference type="Proteomes" id="UP000596742"/>
    </source>
</evidence>
<feature type="transmembrane region" description="Helical" evidence="4">
    <location>
        <begin position="513"/>
        <end position="536"/>
    </location>
</feature>
<keyword evidence="3" id="KW-0677">Repeat</keyword>
<evidence type="ECO:0000256" key="1">
    <source>
        <dbReference type="ARBA" id="ARBA00022614"/>
    </source>
</evidence>
<dbReference type="InterPro" id="IPR003591">
    <property type="entry name" value="Leu-rich_rpt_typical-subtyp"/>
</dbReference>
<evidence type="ECO:0000256" key="3">
    <source>
        <dbReference type="ARBA" id="ARBA00022737"/>
    </source>
</evidence>
<keyword evidence="4" id="KW-1133">Transmembrane helix</keyword>
<evidence type="ECO:0000256" key="5">
    <source>
        <dbReference type="SAM" id="SignalP"/>
    </source>
</evidence>
<evidence type="ECO:0000313" key="7">
    <source>
        <dbReference type="EMBL" id="VDI03300.1"/>
    </source>
</evidence>
<comment type="caution">
    <text evidence="7">The sequence shown here is derived from an EMBL/GenBank/DDBJ whole genome shotgun (WGS) entry which is preliminary data.</text>
</comment>
<dbReference type="InterPro" id="IPR000483">
    <property type="entry name" value="Cys-rich_flank_reg_C"/>
</dbReference>
<reference evidence="7" key="1">
    <citation type="submission" date="2018-11" db="EMBL/GenBank/DDBJ databases">
        <authorList>
            <person name="Alioto T."/>
            <person name="Alioto T."/>
        </authorList>
    </citation>
    <scope>NUCLEOTIDE SEQUENCE</scope>
</reference>
<dbReference type="OrthoDB" id="72369at2759"/>
<feature type="chain" id="PRO_5032711405" description="LRRCT domain-containing protein" evidence="5">
    <location>
        <begin position="24"/>
        <end position="553"/>
    </location>
</feature>
<dbReference type="InterPro" id="IPR032675">
    <property type="entry name" value="LRR_dom_sf"/>
</dbReference>
<organism evidence="7 8">
    <name type="scientific">Mytilus galloprovincialis</name>
    <name type="common">Mediterranean mussel</name>
    <dbReference type="NCBI Taxonomy" id="29158"/>
    <lineage>
        <taxon>Eukaryota</taxon>
        <taxon>Metazoa</taxon>
        <taxon>Spiralia</taxon>
        <taxon>Lophotrochozoa</taxon>
        <taxon>Mollusca</taxon>
        <taxon>Bivalvia</taxon>
        <taxon>Autobranchia</taxon>
        <taxon>Pteriomorphia</taxon>
        <taxon>Mytilida</taxon>
        <taxon>Mytiloidea</taxon>
        <taxon>Mytilidae</taxon>
        <taxon>Mytilinae</taxon>
        <taxon>Mytilus</taxon>
    </lineage>
</organism>
<keyword evidence="2 5" id="KW-0732">Signal</keyword>
<gene>
    <name evidence="7" type="ORF">MGAL_10B063531</name>
</gene>
<dbReference type="SUPFAM" id="SSF52058">
    <property type="entry name" value="L domain-like"/>
    <property type="match status" value="2"/>
</dbReference>
<keyword evidence="4" id="KW-0472">Membrane</keyword>
<protein>
    <recommendedName>
        <fullName evidence="6">LRRCT domain-containing protein</fullName>
    </recommendedName>
</protein>
<dbReference type="GO" id="GO:0005886">
    <property type="term" value="C:plasma membrane"/>
    <property type="evidence" value="ECO:0007669"/>
    <property type="project" value="TreeGrafter"/>
</dbReference>
<keyword evidence="8" id="KW-1185">Reference proteome</keyword>
<dbReference type="InterPro" id="IPR050541">
    <property type="entry name" value="LRR_TM_domain-containing"/>
</dbReference>
<dbReference type="SMART" id="SM00369">
    <property type="entry name" value="LRR_TYP"/>
    <property type="match status" value="4"/>
</dbReference>
<dbReference type="PANTHER" id="PTHR24369">
    <property type="entry name" value="ANTIGEN BSP, PUTATIVE-RELATED"/>
    <property type="match status" value="1"/>
</dbReference>
<dbReference type="PROSITE" id="PS51450">
    <property type="entry name" value="LRR"/>
    <property type="match status" value="2"/>
</dbReference>
<evidence type="ECO:0000256" key="2">
    <source>
        <dbReference type="ARBA" id="ARBA00022729"/>
    </source>
</evidence>
<feature type="signal peptide" evidence="5">
    <location>
        <begin position="1"/>
        <end position="23"/>
    </location>
</feature>
<dbReference type="SMART" id="SM00082">
    <property type="entry name" value="LRRCT"/>
    <property type="match status" value="1"/>
</dbReference>
<dbReference type="Pfam" id="PF00560">
    <property type="entry name" value="LRR_1"/>
    <property type="match status" value="1"/>
</dbReference>
<keyword evidence="4" id="KW-0812">Transmembrane</keyword>
<accession>A0A8B6CCW9</accession>
<evidence type="ECO:0000259" key="6">
    <source>
        <dbReference type="SMART" id="SM00082"/>
    </source>
</evidence>
<proteinExistence type="predicted"/>
<evidence type="ECO:0000256" key="4">
    <source>
        <dbReference type="SAM" id="Phobius"/>
    </source>
</evidence>
<dbReference type="EMBL" id="UYJE01001576">
    <property type="protein sequence ID" value="VDI03300.1"/>
    <property type="molecule type" value="Genomic_DNA"/>
</dbReference>
<dbReference type="AlphaFoldDB" id="A0A8B6CCW9"/>
<name>A0A8B6CCW9_MYTGA</name>
<sequence>MIRSWQTCIFLVILSIIYVELEARGTQWQCPPSEPKCDCNSRLTNKTRIPYRADCSNQNLNHIPKLIQNYTKLKFSGNILPRINRTTFVNLRKLPISELFLNTCKIEHVDADTFNDLHSLEFIDFSNNSKINISQLATCFRTTNLIGIALSDIPLGRYVVDFFNTSAAEKLKFVRLAACNITALTHEMFEHLQNLIELDVSRNILYSIDMTVIPPVKVFSAKYTELSVLKFPSNTSITSSLTRLDLSNNRFTNLSLFYHYSHVFKHLEDLYTDSNPIDFLPIETFSQLSVLNSLSLCNITSYLHVFAGINNSALRHLNLSYNEISPKYSKTFLKDAPNLKYLKMDSVDMSKWTDSDITAFLQPLCSTLDHLLLPRTYFKSIPSNALRCFKKIKVLDLSSNNISSWDHETFVNVTIKSQLLLKNNKLEIIKENFFPRNIIDGYGIHRLPYLDFKGNPFSCTCEIHWFRTWLRTGYFRFRGSRGNNYLCHSPEHLKNTPFVDYDPDYEDCFSMNMAIAVALSLCCACMVLVTSTSYILNLYRKRYPEKQYYRIVN</sequence>
<feature type="domain" description="LRRCT" evidence="6">
    <location>
        <begin position="455"/>
        <end position="509"/>
    </location>
</feature>